<evidence type="ECO:0000313" key="1">
    <source>
        <dbReference type="EMBL" id="JAG99534.1"/>
    </source>
</evidence>
<sequence length="54" mass="6085">MFCLQCNYNGCSTHKNKVSPDANFCLTGHLTFNTYTKSEYTELLNGFKSALTVQ</sequence>
<proteinExistence type="predicted"/>
<dbReference type="EMBL" id="GBXM01109042">
    <property type="protein sequence ID" value="JAG99534.1"/>
    <property type="molecule type" value="Transcribed_RNA"/>
</dbReference>
<accession>A0A0E9P617</accession>
<dbReference type="AlphaFoldDB" id="A0A0E9P617"/>
<reference evidence="1" key="2">
    <citation type="journal article" date="2015" name="Fish Shellfish Immunol.">
        <title>Early steps in the European eel (Anguilla anguilla)-Vibrio vulnificus interaction in the gills: Role of the RtxA13 toxin.</title>
        <authorList>
            <person name="Callol A."/>
            <person name="Pajuelo D."/>
            <person name="Ebbesson L."/>
            <person name="Teles M."/>
            <person name="MacKenzie S."/>
            <person name="Amaro C."/>
        </authorList>
    </citation>
    <scope>NUCLEOTIDE SEQUENCE</scope>
</reference>
<protein>
    <submittedName>
        <fullName evidence="1">Uncharacterized protein</fullName>
    </submittedName>
</protein>
<reference evidence="1" key="1">
    <citation type="submission" date="2014-11" db="EMBL/GenBank/DDBJ databases">
        <authorList>
            <person name="Amaro Gonzalez C."/>
        </authorList>
    </citation>
    <scope>NUCLEOTIDE SEQUENCE</scope>
</reference>
<organism evidence="1">
    <name type="scientific">Anguilla anguilla</name>
    <name type="common">European freshwater eel</name>
    <name type="synonym">Muraena anguilla</name>
    <dbReference type="NCBI Taxonomy" id="7936"/>
    <lineage>
        <taxon>Eukaryota</taxon>
        <taxon>Metazoa</taxon>
        <taxon>Chordata</taxon>
        <taxon>Craniata</taxon>
        <taxon>Vertebrata</taxon>
        <taxon>Euteleostomi</taxon>
        <taxon>Actinopterygii</taxon>
        <taxon>Neopterygii</taxon>
        <taxon>Teleostei</taxon>
        <taxon>Anguilliformes</taxon>
        <taxon>Anguillidae</taxon>
        <taxon>Anguilla</taxon>
    </lineage>
</organism>
<name>A0A0E9P617_ANGAN</name>